<proteinExistence type="predicted"/>
<accession>A0A0S8FTK5</accession>
<dbReference type="EMBL" id="LJUJ01000023">
    <property type="protein sequence ID" value="KPK62877.1"/>
    <property type="molecule type" value="Genomic_DNA"/>
</dbReference>
<protein>
    <recommendedName>
        <fullName evidence="3">Secretion system C-terminal sorting domain-containing protein</fullName>
    </recommendedName>
</protein>
<name>A0A0S8FTK5_UNCW3</name>
<evidence type="ECO:0008006" key="3">
    <source>
        <dbReference type="Google" id="ProtNLM"/>
    </source>
</evidence>
<dbReference type="PROSITE" id="PS00221">
    <property type="entry name" value="MIP"/>
    <property type="match status" value="1"/>
</dbReference>
<reference evidence="1 2" key="1">
    <citation type="journal article" date="2015" name="Microbiome">
        <title>Genomic resolution of linkages in carbon, nitrogen, and sulfur cycling among widespread estuary sediment bacteria.</title>
        <authorList>
            <person name="Baker B.J."/>
            <person name="Lazar C.S."/>
            <person name="Teske A.P."/>
            <person name="Dick G.J."/>
        </authorList>
    </citation>
    <scope>NUCLEOTIDE SEQUENCE [LARGE SCALE GENOMIC DNA]</scope>
    <source>
        <strain evidence="1">SM23_42</strain>
    </source>
</reference>
<dbReference type="AlphaFoldDB" id="A0A0S8FTK5"/>
<dbReference type="STRING" id="1703779.AMJ83_09415"/>
<dbReference type="InterPro" id="IPR022357">
    <property type="entry name" value="MIP_CS"/>
</dbReference>
<evidence type="ECO:0000313" key="2">
    <source>
        <dbReference type="Proteomes" id="UP000051373"/>
    </source>
</evidence>
<evidence type="ECO:0000313" key="1">
    <source>
        <dbReference type="EMBL" id="KPK62877.1"/>
    </source>
</evidence>
<comment type="caution">
    <text evidence="1">The sequence shown here is derived from an EMBL/GenBank/DDBJ whole genome shotgun (WGS) entry which is preliminary data.</text>
</comment>
<dbReference type="Proteomes" id="UP000051373">
    <property type="component" value="Unassembled WGS sequence"/>
</dbReference>
<organism evidence="1 2">
    <name type="scientific">candidate division WOR_3 bacterium SM23_42</name>
    <dbReference type="NCBI Taxonomy" id="1703779"/>
    <lineage>
        <taxon>Bacteria</taxon>
        <taxon>Bacteria division WOR-3</taxon>
    </lineage>
</organism>
<sequence>MIICAAAAVQRDPVVAYNGEDYVVAWSDMRFTENYFWLTVARVDTAGVVLDTGQCIGAQKALHECCPDIAFDGNRCLVVWYNNFEPYGVFGRFVDAQGQPDDSIITVANTLAGYNVNPSITFAGGDYLIVWADQRTGYTDLDICGQLVSPGGQLLGDHITVATGSLNQKYPQVCSDGTRFLVVWREGTTAIFGQWLDLNGSPIAGNFPISDGSPYYRFRAGVAASPENYLVAWSEVRDDETDIFGNNELPASVEDTHQIVQREWPRATIFKGVFPMPEGTSYQLFDVCGREVTAASMTRGIYYLQVEGRIIQKLIKME</sequence>
<gene>
    <name evidence="1" type="ORF">AMJ83_09415</name>
</gene>